<reference evidence="3 4" key="1">
    <citation type="submission" date="2021-01" db="EMBL/GenBank/DDBJ databases">
        <title>Whole genome shotgun sequence of Cellulomonas oligotrophica NBRC 109435.</title>
        <authorList>
            <person name="Komaki H."/>
            <person name="Tamura T."/>
        </authorList>
    </citation>
    <scope>NUCLEOTIDE SEQUENCE [LARGE SCALE GENOMIC DNA]</scope>
    <source>
        <strain evidence="3 4">NBRC 109435</strain>
    </source>
</reference>
<gene>
    <name evidence="3" type="ORF">Col01nite_25730</name>
</gene>
<dbReference type="SUPFAM" id="SSF53850">
    <property type="entry name" value="Periplasmic binding protein-like II"/>
    <property type="match status" value="1"/>
</dbReference>
<feature type="region of interest" description="Disordered" evidence="1">
    <location>
        <begin position="1"/>
        <end position="48"/>
    </location>
</feature>
<dbReference type="Gene3D" id="3.90.76.10">
    <property type="entry name" value="Dipeptide-binding Protein, Domain 1"/>
    <property type="match status" value="1"/>
</dbReference>
<name>A0ABQ4DCI5_9CELL</name>
<dbReference type="PANTHER" id="PTHR30290">
    <property type="entry name" value="PERIPLASMIC BINDING COMPONENT OF ABC TRANSPORTER"/>
    <property type="match status" value="1"/>
</dbReference>
<comment type="caution">
    <text evidence="3">The sequence shown here is derived from an EMBL/GenBank/DDBJ whole genome shotgun (WGS) entry which is preliminary data.</text>
</comment>
<keyword evidence="4" id="KW-1185">Reference proteome</keyword>
<dbReference type="Gene3D" id="3.10.105.10">
    <property type="entry name" value="Dipeptide-binding Protein, Domain 3"/>
    <property type="match status" value="1"/>
</dbReference>
<dbReference type="InterPro" id="IPR000914">
    <property type="entry name" value="SBP_5_dom"/>
</dbReference>
<feature type="region of interest" description="Disordered" evidence="1">
    <location>
        <begin position="509"/>
        <end position="535"/>
    </location>
</feature>
<feature type="region of interest" description="Disordered" evidence="1">
    <location>
        <begin position="255"/>
        <end position="306"/>
    </location>
</feature>
<evidence type="ECO:0000313" key="3">
    <source>
        <dbReference type="EMBL" id="GIG33414.1"/>
    </source>
</evidence>
<organism evidence="3 4">
    <name type="scientific">Cellulomonas oligotrophica</name>
    <dbReference type="NCBI Taxonomy" id="931536"/>
    <lineage>
        <taxon>Bacteria</taxon>
        <taxon>Bacillati</taxon>
        <taxon>Actinomycetota</taxon>
        <taxon>Actinomycetes</taxon>
        <taxon>Micrococcales</taxon>
        <taxon>Cellulomonadaceae</taxon>
        <taxon>Cellulomonas</taxon>
    </lineage>
</organism>
<evidence type="ECO:0000313" key="4">
    <source>
        <dbReference type="Proteomes" id="UP000618382"/>
    </source>
</evidence>
<feature type="compositionally biased region" description="Low complexity" evidence="1">
    <location>
        <begin position="261"/>
        <end position="285"/>
    </location>
</feature>
<dbReference type="Gene3D" id="3.40.190.10">
    <property type="entry name" value="Periplasmic binding protein-like II"/>
    <property type="match status" value="1"/>
</dbReference>
<feature type="compositionally biased region" description="Basic residues" evidence="1">
    <location>
        <begin position="1"/>
        <end position="10"/>
    </location>
</feature>
<feature type="domain" description="Solute-binding protein family 5" evidence="2">
    <location>
        <begin position="345"/>
        <end position="593"/>
    </location>
</feature>
<proteinExistence type="predicted"/>
<dbReference type="Pfam" id="PF00496">
    <property type="entry name" value="SBP_bac_5"/>
    <property type="match status" value="1"/>
</dbReference>
<evidence type="ECO:0000256" key="1">
    <source>
        <dbReference type="SAM" id="MobiDB-lite"/>
    </source>
</evidence>
<sequence>MATRRRPRAPRARDEAPVASSRAAGHSGGRDARRQGPGAADGTGAGVDVRGRTVRGAAAAGAVLLALVACTSTEPEHDRADDVVVAVGSPFLSLNAGTAAGLAPGSTLVRGLVQSGFTSLEEDGSVVADPSFGTVEVVDDEPFTVRYTIAETARWSDGVPVTPADLLLEWAARSGQLDEVVPEIGADGLPVDPAALDDVVAFAATSPALVHATAVPRVDGATVTVVHDRRVADWQVALDVNLPAHVVGRLALDPAAQTTDDPAPTGAGTVPPTDGPTPGATATGAAPGGTATGAPATTEPAPGADPTAVAADAARWAGAVQTAVEEQDRDALVDVARVWRAAGTAGDVATDPVLTTTTGPYVLAQVDDDGVLAVPNDAYAGAAPAAYASVRVRTDLDPLAQVDAVSEGGVDVAAPLSTGDVLAAAAQVEGATVLTGGDAVLQLVLQEGGGGVFDAAASSAGQATAARAAFVATVPREEVVTRAAEPLWGDATVSDEVLAEVALGPLPSGEGTAATAAPTAAAPTGTATATQAPTAPGADGLVVRLLANTDDPVRAEALEVVTSAAADAGIEVVVAEVEDPAAALRTEPEAWDAALVPVAQEALGVSAAVARWRTDGATNVTGHADDALDEAVDALDRAVDADARADALGAVAEGLRASGAVLPLVRTPALTLVRDSPVAGLPTPAGVPLLPPARADLTSWWGWVRG</sequence>
<evidence type="ECO:0000259" key="2">
    <source>
        <dbReference type="Pfam" id="PF00496"/>
    </source>
</evidence>
<feature type="compositionally biased region" description="Low complexity" evidence="1">
    <location>
        <begin position="292"/>
        <end position="306"/>
    </location>
</feature>
<protein>
    <recommendedName>
        <fullName evidence="2">Solute-binding protein family 5 domain-containing protein</fullName>
    </recommendedName>
</protein>
<dbReference type="EMBL" id="BONN01000007">
    <property type="protein sequence ID" value="GIG33414.1"/>
    <property type="molecule type" value="Genomic_DNA"/>
</dbReference>
<dbReference type="PANTHER" id="PTHR30290:SF65">
    <property type="entry name" value="MONOACYL PHOSPHATIDYLINOSITOL TETRAMANNOSIDE-BINDING PROTEIN LPQW-RELATED"/>
    <property type="match status" value="1"/>
</dbReference>
<accession>A0ABQ4DCI5</accession>
<dbReference type="InterPro" id="IPR039424">
    <property type="entry name" value="SBP_5"/>
</dbReference>
<dbReference type="Proteomes" id="UP000618382">
    <property type="component" value="Unassembled WGS sequence"/>
</dbReference>
<feature type="compositionally biased region" description="Low complexity" evidence="1">
    <location>
        <begin position="511"/>
        <end position="535"/>
    </location>
</feature>